<dbReference type="RefSeq" id="XP_040693661.1">
    <property type="nucleotide sequence ID" value="XM_040832237.1"/>
</dbReference>
<accession>A0A1L9RYJ7</accession>
<feature type="transmembrane region" description="Helical" evidence="1">
    <location>
        <begin position="32"/>
        <end position="51"/>
    </location>
</feature>
<reference evidence="3" key="1">
    <citation type="journal article" date="2017" name="Genome Biol.">
        <title>Comparative genomics reveals high biological diversity and specific adaptations in the industrially and medically important fungal genus Aspergillus.</title>
        <authorList>
            <person name="de Vries R.P."/>
            <person name="Riley R."/>
            <person name="Wiebenga A."/>
            <person name="Aguilar-Osorio G."/>
            <person name="Amillis S."/>
            <person name="Uchima C.A."/>
            <person name="Anderluh G."/>
            <person name="Asadollahi M."/>
            <person name="Askin M."/>
            <person name="Barry K."/>
            <person name="Battaglia E."/>
            <person name="Bayram O."/>
            <person name="Benocci T."/>
            <person name="Braus-Stromeyer S.A."/>
            <person name="Caldana C."/>
            <person name="Canovas D."/>
            <person name="Cerqueira G.C."/>
            <person name="Chen F."/>
            <person name="Chen W."/>
            <person name="Choi C."/>
            <person name="Clum A."/>
            <person name="Dos Santos R.A."/>
            <person name="Damasio A.R."/>
            <person name="Diallinas G."/>
            <person name="Emri T."/>
            <person name="Fekete E."/>
            <person name="Flipphi M."/>
            <person name="Freyberg S."/>
            <person name="Gallo A."/>
            <person name="Gournas C."/>
            <person name="Habgood R."/>
            <person name="Hainaut M."/>
            <person name="Harispe M.L."/>
            <person name="Henrissat B."/>
            <person name="Hilden K.S."/>
            <person name="Hope R."/>
            <person name="Hossain A."/>
            <person name="Karabika E."/>
            <person name="Karaffa L."/>
            <person name="Karanyi Z."/>
            <person name="Krasevec N."/>
            <person name="Kuo A."/>
            <person name="Kusch H."/>
            <person name="LaButti K."/>
            <person name="Lagendijk E.L."/>
            <person name="Lapidus A."/>
            <person name="Levasseur A."/>
            <person name="Lindquist E."/>
            <person name="Lipzen A."/>
            <person name="Logrieco A.F."/>
            <person name="MacCabe A."/>
            <person name="Maekelae M.R."/>
            <person name="Malavazi I."/>
            <person name="Melin P."/>
            <person name="Meyer V."/>
            <person name="Mielnichuk N."/>
            <person name="Miskei M."/>
            <person name="Molnar A.P."/>
            <person name="Mule G."/>
            <person name="Ngan C.Y."/>
            <person name="Orejas M."/>
            <person name="Orosz E."/>
            <person name="Ouedraogo J.P."/>
            <person name="Overkamp K.M."/>
            <person name="Park H.-S."/>
            <person name="Perrone G."/>
            <person name="Piumi F."/>
            <person name="Punt P.J."/>
            <person name="Ram A.F."/>
            <person name="Ramon A."/>
            <person name="Rauscher S."/>
            <person name="Record E."/>
            <person name="Riano-Pachon D.M."/>
            <person name="Robert V."/>
            <person name="Roehrig J."/>
            <person name="Ruller R."/>
            <person name="Salamov A."/>
            <person name="Salih N.S."/>
            <person name="Samson R.A."/>
            <person name="Sandor E."/>
            <person name="Sanguinetti M."/>
            <person name="Schuetze T."/>
            <person name="Sepcic K."/>
            <person name="Shelest E."/>
            <person name="Sherlock G."/>
            <person name="Sophianopoulou V."/>
            <person name="Squina F.M."/>
            <person name="Sun H."/>
            <person name="Susca A."/>
            <person name="Todd R.B."/>
            <person name="Tsang A."/>
            <person name="Unkles S.E."/>
            <person name="van de Wiele N."/>
            <person name="van Rossen-Uffink D."/>
            <person name="Oliveira J.V."/>
            <person name="Vesth T.C."/>
            <person name="Visser J."/>
            <person name="Yu J.-H."/>
            <person name="Zhou M."/>
            <person name="Andersen M.R."/>
            <person name="Archer D.B."/>
            <person name="Baker S.E."/>
            <person name="Benoit I."/>
            <person name="Brakhage A.A."/>
            <person name="Braus G.H."/>
            <person name="Fischer R."/>
            <person name="Frisvad J.C."/>
            <person name="Goldman G.H."/>
            <person name="Houbraken J."/>
            <person name="Oakley B."/>
            <person name="Pocsi I."/>
            <person name="Scazzocchio C."/>
            <person name="Seiboth B."/>
            <person name="vanKuyk P.A."/>
            <person name="Wortman J."/>
            <person name="Dyer P.S."/>
            <person name="Grigoriev I.V."/>
        </authorList>
    </citation>
    <scope>NUCLEOTIDE SEQUENCE [LARGE SCALE GENOMIC DNA]</scope>
    <source>
        <strain evidence="3">DTO 134E9</strain>
    </source>
</reference>
<dbReference type="VEuPathDB" id="FungiDB:ASPWEDRAFT_188625"/>
<evidence type="ECO:0000313" key="3">
    <source>
        <dbReference type="Proteomes" id="UP000184383"/>
    </source>
</evidence>
<organism evidence="2 3">
    <name type="scientific">Aspergillus wentii DTO 134E9</name>
    <dbReference type="NCBI Taxonomy" id="1073089"/>
    <lineage>
        <taxon>Eukaryota</taxon>
        <taxon>Fungi</taxon>
        <taxon>Dikarya</taxon>
        <taxon>Ascomycota</taxon>
        <taxon>Pezizomycotina</taxon>
        <taxon>Eurotiomycetes</taxon>
        <taxon>Eurotiomycetidae</taxon>
        <taxon>Eurotiales</taxon>
        <taxon>Aspergillaceae</taxon>
        <taxon>Aspergillus</taxon>
        <taxon>Aspergillus subgen. Cremei</taxon>
    </lineage>
</organism>
<keyword evidence="1" id="KW-0812">Transmembrane</keyword>
<dbReference type="EMBL" id="KV878209">
    <property type="protein sequence ID" value="OJJ39985.1"/>
    <property type="molecule type" value="Genomic_DNA"/>
</dbReference>
<keyword evidence="1" id="KW-1133">Transmembrane helix</keyword>
<evidence type="ECO:0000256" key="1">
    <source>
        <dbReference type="SAM" id="Phobius"/>
    </source>
</evidence>
<name>A0A1L9RYJ7_ASPWE</name>
<keyword evidence="1" id="KW-0472">Membrane</keyword>
<protein>
    <submittedName>
        <fullName evidence="2">Uncharacterized protein</fullName>
    </submittedName>
</protein>
<gene>
    <name evidence="2" type="ORF">ASPWEDRAFT_188625</name>
</gene>
<keyword evidence="3" id="KW-1185">Reference proteome</keyword>
<sequence>MQHRTYCNAIIKIRVNSYFRAAQRVMICRDRVLCRLVMVGQLMSVVVLAMITCSRRISDQSSQRVTIFHPCNSLEYRRYYPTGTALY</sequence>
<dbReference type="GeneID" id="63748085"/>
<evidence type="ECO:0000313" key="2">
    <source>
        <dbReference type="EMBL" id="OJJ39985.1"/>
    </source>
</evidence>
<dbReference type="Proteomes" id="UP000184383">
    <property type="component" value="Unassembled WGS sequence"/>
</dbReference>
<proteinExistence type="predicted"/>
<dbReference type="AlphaFoldDB" id="A0A1L9RYJ7"/>